<evidence type="ECO:0000256" key="1">
    <source>
        <dbReference type="SAM" id="MobiDB-lite"/>
    </source>
</evidence>
<dbReference type="EMBL" id="GDJX01002597">
    <property type="protein sequence ID" value="JAT65339.1"/>
    <property type="molecule type" value="Transcribed_RNA"/>
</dbReference>
<dbReference type="PANTHER" id="PTHR35725">
    <property type="entry name" value="CLASSICAL ARABINOGALACTAN PROTEIN 26"/>
    <property type="match status" value="1"/>
</dbReference>
<proteinExistence type="predicted"/>
<accession>A0A1D1ZEP7</accession>
<evidence type="ECO:0000313" key="2">
    <source>
        <dbReference type="EMBL" id="JAT65339.1"/>
    </source>
</evidence>
<gene>
    <name evidence="2" type="primary">AGP26</name>
    <name evidence="2" type="ORF">g.42700</name>
</gene>
<dbReference type="InterPro" id="IPR039346">
    <property type="entry name" value="AGP25/26"/>
</dbReference>
<feature type="region of interest" description="Disordered" evidence="1">
    <location>
        <begin position="65"/>
        <end position="108"/>
    </location>
</feature>
<dbReference type="PANTHER" id="PTHR35725:SF4">
    <property type="entry name" value="CLASSICAL ARABINOGALACTAN PROTEIN 26"/>
    <property type="match status" value="1"/>
</dbReference>
<dbReference type="AlphaFoldDB" id="A0A1D1ZEP7"/>
<protein>
    <submittedName>
        <fullName evidence="2">Classical arabinogalactan protein 26</fullName>
    </submittedName>
</protein>
<sequence length="152" mass="14761">MGGCGTSLLPIPARARFLSLAMAATVAAFFLGAGAGPSLPHPAEPGSISAAPSFLPAVPRFSASPPAPAPDAMPVLPTPGGTGASVAAPAESMPVIPSNPSPPDPDQFGPTSALAPFGSSAAAVVPSGAARASGEVVAGALVLLQLLRWCWC</sequence>
<reference evidence="2" key="1">
    <citation type="submission" date="2015-07" db="EMBL/GenBank/DDBJ databases">
        <title>Transcriptome Assembly of Anthurium amnicola.</title>
        <authorList>
            <person name="Suzuki J."/>
        </authorList>
    </citation>
    <scope>NUCLEOTIDE SEQUENCE</scope>
</reference>
<name>A0A1D1ZEP7_9ARAE</name>
<organism evidence="2">
    <name type="scientific">Anthurium amnicola</name>
    <dbReference type="NCBI Taxonomy" id="1678845"/>
    <lineage>
        <taxon>Eukaryota</taxon>
        <taxon>Viridiplantae</taxon>
        <taxon>Streptophyta</taxon>
        <taxon>Embryophyta</taxon>
        <taxon>Tracheophyta</taxon>
        <taxon>Spermatophyta</taxon>
        <taxon>Magnoliopsida</taxon>
        <taxon>Liliopsida</taxon>
        <taxon>Araceae</taxon>
        <taxon>Pothoideae</taxon>
        <taxon>Potheae</taxon>
        <taxon>Anthurium</taxon>
    </lineage>
</organism>